<proteinExistence type="predicted"/>
<protein>
    <submittedName>
        <fullName evidence="2">Uncharacterized protein</fullName>
    </submittedName>
</protein>
<organism evidence="2">
    <name type="scientific">Listeria monocytogenes serovar 1/2a (strain ATCC BAA-679 / EGD-e)</name>
    <dbReference type="NCBI Taxonomy" id="169963"/>
    <lineage>
        <taxon>Bacteria</taxon>
        <taxon>Bacillati</taxon>
        <taxon>Bacillota</taxon>
        <taxon>Bacilli</taxon>
        <taxon>Bacillales</taxon>
        <taxon>Listeriaceae</taxon>
        <taxon>Listeria</taxon>
    </lineage>
</organism>
<sequence length="47" mass="5886">MRNKSFRKAVNEAKKALFMAFFLYELIFFHFNWKFLMFKKVIGFIRM</sequence>
<reference evidence="2" key="1">
    <citation type="journal article" date="2004" name="Nucleic Acids Res.">
        <title>Whole genome comparisons of serotype 4b and 1/2a strains of the food-borne pathogen Listeria monocytogenes reveal new insights into the core genome components of this species.</title>
        <authorList>
            <person name="Nelson K.E."/>
            <person name="Fouts D.E."/>
            <person name="Mongodin E.F."/>
            <person name="Ravel J."/>
            <person name="DeBoy R.T."/>
            <person name="Kolonay J.F."/>
            <person name="Rasko D.A."/>
            <person name="Angiuoli S.V."/>
            <person name="Gill S.R."/>
            <person name="Paulsen I.T."/>
            <person name="Peterson J."/>
            <person name="White O."/>
            <person name="Nelson W.C."/>
            <person name="Nierman W."/>
            <person name="Beanan M.J."/>
            <person name="Brinkac L.M."/>
            <person name="Daugherty S.C."/>
            <person name="Dodson R.J."/>
            <person name="Durkin A.S."/>
            <person name="Madupu R."/>
            <person name="Haft D.H."/>
            <person name="Selengut J."/>
            <person name="Van Aken S."/>
            <person name="Khouri H."/>
            <person name="Fedorova N."/>
            <person name="Forberger H."/>
            <person name="Tran B."/>
            <person name="Kathariou S."/>
            <person name="Wonderling L.D."/>
            <person name="Uhlich G.A."/>
            <person name="Bayles D.O."/>
            <person name="Luchansky J.B."/>
            <person name="Fraser C.M."/>
        </authorList>
    </citation>
    <scope>NUCLEOTIDE SEQUENCE</scope>
    <source>
        <strain evidence="2">EGD-e</strain>
    </source>
</reference>
<dbReference type="AlphaFoldDB" id="Q6IEH5"/>
<keyword evidence="1" id="KW-0472">Membrane</keyword>
<name>Q6IEH5_LISMO</name>
<evidence type="ECO:0000256" key="1">
    <source>
        <dbReference type="SAM" id="Phobius"/>
    </source>
</evidence>
<gene>
    <name evidence="2" type="ORF">NT01LM0428</name>
</gene>
<evidence type="ECO:0000313" key="2">
    <source>
        <dbReference type="EMBL" id="DAA05309.1"/>
    </source>
</evidence>
<feature type="transmembrane region" description="Helical" evidence="1">
    <location>
        <begin position="16"/>
        <end position="37"/>
    </location>
</feature>
<accession>Q6IEH5</accession>
<keyword evidence="1" id="KW-1133">Transmembrane helix</keyword>
<dbReference type="EMBL" id="BK005166">
    <property type="protein sequence ID" value="DAA05309.1"/>
    <property type="molecule type" value="Genomic_DNA"/>
</dbReference>
<keyword evidence="1" id="KW-0812">Transmembrane</keyword>